<accession>A0A1H5VNJ3</accession>
<feature type="transmembrane region" description="Helical" evidence="2">
    <location>
        <begin position="509"/>
        <end position="530"/>
    </location>
</feature>
<evidence type="ECO:0000313" key="4">
    <source>
        <dbReference type="Proteomes" id="UP000236754"/>
    </source>
</evidence>
<name>A0A1H5VNJ3_9ACTN</name>
<feature type="transmembrane region" description="Helical" evidence="2">
    <location>
        <begin position="368"/>
        <end position="389"/>
    </location>
</feature>
<keyword evidence="4" id="KW-1185">Reference proteome</keyword>
<evidence type="ECO:0000256" key="2">
    <source>
        <dbReference type="SAM" id="Phobius"/>
    </source>
</evidence>
<gene>
    <name evidence="3" type="ORF">SAMN05216223_102358</name>
</gene>
<feature type="region of interest" description="Disordered" evidence="1">
    <location>
        <begin position="147"/>
        <end position="178"/>
    </location>
</feature>
<dbReference type="EMBL" id="FNVU01000002">
    <property type="protein sequence ID" value="SEF88458.1"/>
    <property type="molecule type" value="Genomic_DNA"/>
</dbReference>
<evidence type="ECO:0000313" key="3">
    <source>
        <dbReference type="EMBL" id="SEF88458.1"/>
    </source>
</evidence>
<feature type="compositionally biased region" description="Low complexity" evidence="1">
    <location>
        <begin position="148"/>
        <end position="178"/>
    </location>
</feature>
<keyword evidence="2" id="KW-0812">Transmembrane</keyword>
<evidence type="ECO:0000256" key="1">
    <source>
        <dbReference type="SAM" id="MobiDB-lite"/>
    </source>
</evidence>
<reference evidence="3 4" key="1">
    <citation type="submission" date="2016-10" db="EMBL/GenBank/DDBJ databases">
        <authorList>
            <person name="de Groot N.N."/>
        </authorList>
    </citation>
    <scope>NUCLEOTIDE SEQUENCE [LARGE SCALE GENOMIC DNA]</scope>
    <source>
        <strain evidence="3 4">CGMCC 4.2023</strain>
    </source>
</reference>
<keyword evidence="2" id="KW-0472">Membrane</keyword>
<dbReference type="Proteomes" id="UP000236754">
    <property type="component" value="Unassembled WGS sequence"/>
</dbReference>
<keyword evidence="2" id="KW-1133">Transmembrane helix</keyword>
<feature type="transmembrane region" description="Helical" evidence="2">
    <location>
        <begin position="326"/>
        <end position="347"/>
    </location>
</feature>
<dbReference type="GO" id="GO:0140359">
    <property type="term" value="F:ABC-type transporter activity"/>
    <property type="evidence" value="ECO:0007669"/>
    <property type="project" value="InterPro"/>
</dbReference>
<protein>
    <submittedName>
        <fullName evidence="3">ABC-type transport system involved in multi-copper enzyme maturation, permease component</fullName>
    </submittedName>
</protein>
<feature type="transmembrane region" description="Helical" evidence="2">
    <location>
        <begin position="21"/>
        <end position="40"/>
    </location>
</feature>
<dbReference type="Gene3D" id="2.60.120.200">
    <property type="match status" value="1"/>
</dbReference>
<dbReference type="GO" id="GO:0005886">
    <property type="term" value="C:plasma membrane"/>
    <property type="evidence" value="ECO:0007669"/>
    <property type="project" value="UniProtKB-SubCell"/>
</dbReference>
<dbReference type="OrthoDB" id="185815at2"/>
<organism evidence="3 4">
    <name type="scientific">Actinacidiphila yanglinensis</name>
    <dbReference type="NCBI Taxonomy" id="310779"/>
    <lineage>
        <taxon>Bacteria</taxon>
        <taxon>Bacillati</taxon>
        <taxon>Actinomycetota</taxon>
        <taxon>Actinomycetes</taxon>
        <taxon>Kitasatosporales</taxon>
        <taxon>Streptomycetaceae</taxon>
        <taxon>Actinacidiphila</taxon>
    </lineage>
</organism>
<sequence>MNDFLLTVRAEWTKLRTVRGWVLALVVALVVPVVIGLTSVNGSRSGGCPGAEVCGPPTGPGGEAVTDAFTFVHRSLGPHGSLTARITGLTGQRPRIPGSGGGGAPVPQAWAKAGVMVKEDTEQGAAYAAVMVTGGHGVRMQSDFTHDTAAPKAGTSSTAASSAGAHSDAASAAAPPTAAAPRWLRLTRAGSTLTGATSPDGTHWTTIGTATLPGLPATAQAGLFTTSPEHTEVDRHALGESATSGPTRATATFDRVTLSGAATANSTESGGLWRTTVIGADPVTAAFSASSQRSTPAGESFTVSGSGDIAPAVGGRAFGARSVEDGLVGTFAGLLVLVVVGSSFVTAEYRRGLIRGTLAAQPRRGRLLAAKALVVAAAAFAVGLVAAALSLKLTASRLHAKGVYVLPAATGAEVRVVVGTALLLALAAVLALGAGILLRRGAGAVTAVAAAVVLPYILAISGALPVAGADWVLRVTPAAAFAVQQTTVRYSQVAGVYAPSDGYFPLAPWAGMAVLCGWTVLVVGAAYAVLRRRDA</sequence>
<dbReference type="AlphaFoldDB" id="A0A1H5VNJ3"/>
<dbReference type="RefSeq" id="WP_103884501.1">
    <property type="nucleotide sequence ID" value="NZ_FNVU01000002.1"/>
</dbReference>
<proteinExistence type="predicted"/>
<feature type="transmembrane region" description="Helical" evidence="2">
    <location>
        <begin position="445"/>
        <end position="467"/>
    </location>
</feature>
<feature type="transmembrane region" description="Helical" evidence="2">
    <location>
        <begin position="416"/>
        <end position="438"/>
    </location>
</feature>